<dbReference type="Pfam" id="PF13558">
    <property type="entry name" value="SbcC_Walker_B"/>
    <property type="match status" value="1"/>
</dbReference>
<dbReference type="Pfam" id="PF13476">
    <property type="entry name" value="AAA_23"/>
    <property type="match status" value="1"/>
</dbReference>
<protein>
    <recommendedName>
        <fullName evidence="3">Nuclease SbcCD subunit C</fullName>
    </recommendedName>
</protein>
<feature type="coiled-coil region" evidence="4">
    <location>
        <begin position="949"/>
        <end position="1007"/>
    </location>
</feature>
<proteinExistence type="inferred from homology"/>
<sequence>MRPIKLELSGLNSYTDKQIVDFEKLTERGLFGIFGPTGSGKSTILDAITLAMYGNISRNTKEFINSSSKGTVLSYEFEIGTKNNKRRYLVDRNMVNSKTGTKTSYARLVEILNDGNKNVLADKVGEVNEKIAEVIGLTANDFTRSVVLPQGKFSEFLQLTGSERRDMLERIFKLEKYGRGLSEKVKRRKNFNLRNLYDINSKLTQYDEVSQEAYESVIRELEELKLIEKSNTEDVNKLQKIYEEDKITYDQQNKLSMYKTRLKDLESKRDEIKDKKISIEKSKKASMIEPHIIYFENLNKKIAEDSNKLDVYEKDSVFLKRELESIKSRYDEILKSKFDDIPKMSQEKIRLEYALKLENELQTIEEEIEKLVSDKNEYSNSKIILEKRNSELEVNLKSIVNNIDRLENQLEEIYISVDLKQKIFYSYDMEKEYNKVSEEKKIKFLKLDNLLKEYDEFKSNSKFMQRNKTDILSELESKESHLEFIMTKCPGSNDDILEKSKKIVELKGYALNLDKSEKRRDILQDEVNEILENVFKLGKEISELKIEKEKIEEKKSELEEEIDKFKILNQATRFRENLKEGSPCPVCGSFEHSEVESINYDPKIEFLENKLDKMNIQHKEVKDKIEGLSLKQNSLEYAHKLKSEEFENIKLNIGDNNSSRIFQSIEQEKKGLDMFKVSFENWQNDKQECEKKILELKDRKNSVDIEESKLDEGISSKGKVIEELKNEVEAIEKKYISLKNEYLSNKTSLRIENFGEKVEKIKENEKEIERLSTSLTVLKLDKESIEKDLNESKNRLYEVNINLNKLEDLYLDKKNTQKTKTRELSEITKGKPANSLLDEIVNCIEKIYEEENSTSKELDGKKEEYERNDSNRNILKASLAESRAEYIAKEESLKEIIVVSGFKDIYKIKGAIIDADELYAIENEVKDFNEEEKFINLRIGEFDDKVLDKTIKEDDLVSIKNKIDNLKQEVSSISKKIGAGENKEINLRESLEKVKVLTEQLKLVQHQVDLLDDLDRTIQGNKFVEYVATNQLKYISLEASNRLDSITKGRYALEIDDRLNFVMRDNFNGGERRSVDTLSGGETFLTSLALALALSSQIQLKGKAPLQFFFLDEGFGSLDAELLEIVMESLERLHGNGLSIGIISHVEELKNRVPIKLLVSPSKSGVGSKTHIEYS</sequence>
<dbReference type="Proteomes" id="UP000767291">
    <property type="component" value="Unassembled WGS sequence"/>
</dbReference>
<reference evidence="6 7" key="1">
    <citation type="submission" date="2021-03" db="EMBL/GenBank/DDBJ databases">
        <title>Genomic Encyclopedia of Type Strains, Phase IV (KMG-IV): sequencing the most valuable type-strain genomes for metagenomic binning, comparative biology and taxonomic classification.</title>
        <authorList>
            <person name="Goeker M."/>
        </authorList>
    </citation>
    <scope>NUCLEOTIDE SEQUENCE [LARGE SCALE GENOMIC DNA]</scope>
    <source>
        <strain evidence="6 7">DSM 1289</strain>
    </source>
</reference>
<comment type="caution">
    <text evidence="6">The sequence shown here is derived from an EMBL/GenBank/DDBJ whole genome shotgun (WGS) entry which is preliminary data.</text>
</comment>
<accession>A0ABS4EEA8</accession>
<dbReference type="PANTHER" id="PTHR32114:SF2">
    <property type="entry name" value="ABC TRANSPORTER ABCH.3"/>
    <property type="match status" value="1"/>
</dbReference>
<evidence type="ECO:0000256" key="1">
    <source>
        <dbReference type="ARBA" id="ARBA00006930"/>
    </source>
</evidence>
<feature type="domain" description="Rad50/SbcC-type AAA" evidence="5">
    <location>
        <begin position="5"/>
        <end position="223"/>
    </location>
</feature>
<dbReference type="GO" id="GO:0004527">
    <property type="term" value="F:exonuclease activity"/>
    <property type="evidence" value="ECO:0007669"/>
    <property type="project" value="UniProtKB-KW"/>
</dbReference>
<comment type="similarity">
    <text evidence="1">Belongs to the SMC family. SbcC subfamily.</text>
</comment>
<dbReference type="EMBL" id="JAGGJX010000007">
    <property type="protein sequence ID" value="MBP1856273.1"/>
    <property type="molecule type" value="Genomic_DNA"/>
</dbReference>
<keyword evidence="6" id="KW-0378">Hydrolase</keyword>
<dbReference type="RefSeq" id="WP_209457600.1">
    <property type="nucleotide sequence ID" value="NZ_JAGGJX010000007.1"/>
</dbReference>
<keyword evidence="6" id="KW-0269">Exonuclease</keyword>
<dbReference type="InterPro" id="IPR038729">
    <property type="entry name" value="Rad50/SbcC_AAA"/>
</dbReference>
<dbReference type="Gene3D" id="3.40.50.300">
    <property type="entry name" value="P-loop containing nucleotide triphosphate hydrolases"/>
    <property type="match status" value="2"/>
</dbReference>
<feature type="coiled-coil region" evidence="4">
    <location>
        <begin position="255"/>
        <end position="329"/>
    </location>
</feature>
<feature type="coiled-coil region" evidence="4">
    <location>
        <begin position="354"/>
        <end position="416"/>
    </location>
</feature>
<organism evidence="6 7">
    <name type="scientific">Metaclostridioides mangenotii</name>
    <dbReference type="NCBI Taxonomy" id="1540"/>
    <lineage>
        <taxon>Bacteria</taxon>
        <taxon>Bacillati</taxon>
        <taxon>Bacillota</taxon>
        <taxon>Clostridia</taxon>
        <taxon>Peptostreptococcales</taxon>
        <taxon>Peptostreptococcaceae</taxon>
        <taxon>Metaclostridioides</taxon>
    </lineage>
</organism>
<feature type="coiled-coil region" evidence="4">
    <location>
        <begin position="506"/>
        <end position="571"/>
    </location>
</feature>
<evidence type="ECO:0000259" key="5">
    <source>
        <dbReference type="Pfam" id="PF13476"/>
    </source>
</evidence>
<keyword evidence="6" id="KW-0540">Nuclease</keyword>
<evidence type="ECO:0000313" key="7">
    <source>
        <dbReference type="Proteomes" id="UP000767291"/>
    </source>
</evidence>
<keyword evidence="4" id="KW-0175">Coiled coil</keyword>
<name>A0ABS4EEA8_9FIRM</name>
<evidence type="ECO:0000256" key="2">
    <source>
        <dbReference type="ARBA" id="ARBA00011322"/>
    </source>
</evidence>
<dbReference type="InterPro" id="IPR027417">
    <property type="entry name" value="P-loop_NTPase"/>
</dbReference>
<dbReference type="SUPFAM" id="SSF52540">
    <property type="entry name" value="P-loop containing nucleoside triphosphate hydrolases"/>
    <property type="match status" value="2"/>
</dbReference>
<evidence type="ECO:0000313" key="6">
    <source>
        <dbReference type="EMBL" id="MBP1856273.1"/>
    </source>
</evidence>
<feature type="coiled-coil region" evidence="4">
    <location>
        <begin position="679"/>
        <end position="809"/>
    </location>
</feature>
<gene>
    <name evidence="6" type="ORF">J2Z43_002721</name>
</gene>
<evidence type="ECO:0000256" key="4">
    <source>
        <dbReference type="SAM" id="Coils"/>
    </source>
</evidence>
<comment type="subunit">
    <text evidence="2">Heterodimer of SbcC and SbcD.</text>
</comment>
<feature type="coiled-coil region" evidence="4">
    <location>
        <begin position="604"/>
        <end position="631"/>
    </location>
</feature>
<evidence type="ECO:0000256" key="3">
    <source>
        <dbReference type="ARBA" id="ARBA00013368"/>
    </source>
</evidence>
<dbReference type="PANTHER" id="PTHR32114">
    <property type="entry name" value="ABC TRANSPORTER ABCH.3"/>
    <property type="match status" value="1"/>
</dbReference>
<keyword evidence="7" id="KW-1185">Reference proteome</keyword>